<dbReference type="RefSeq" id="WP_323732533.1">
    <property type="nucleotide sequence ID" value="NZ_CP110820.1"/>
</dbReference>
<dbReference type="InterPro" id="IPR006194">
    <property type="entry name" value="Gly-tRNA-synth_heterodimer"/>
</dbReference>
<dbReference type="PANTHER" id="PTHR30075:SF2">
    <property type="entry name" value="GLYCINE--TRNA LIGASE, CHLOROPLASTIC_MITOCHONDRIAL 2"/>
    <property type="match status" value="1"/>
</dbReference>
<dbReference type="Pfam" id="PF02092">
    <property type="entry name" value="tRNA_synt_2f"/>
    <property type="match status" value="1"/>
</dbReference>
<keyword evidence="5" id="KW-0547">Nucleotide-binding</keyword>
<keyword evidence="4 10" id="KW-0436">Ligase</keyword>
<keyword evidence="6" id="KW-0067">ATP-binding</keyword>
<organism evidence="10 11">
    <name type="scientific">Candidatus Bandiella euplotis</name>
    <dbReference type="NCBI Taxonomy" id="1664265"/>
    <lineage>
        <taxon>Bacteria</taxon>
        <taxon>Pseudomonadati</taxon>
        <taxon>Pseudomonadota</taxon>
        <taxon>Alphaproteobacteria</taxon>
        <taxon>Rickettsiales</taxon>
        <taxon>Candidatus Midichloriaceae</taxon>
        <taxon>Candidatus Bandiella</taxon>
    </lineage>
</organism>
<protein>
    <recommendedName>
        <fullName evidence="3">glycine--tRNA ligase</fullName>
        <ecNumber evidence="3">6.1.1.14</ecNumber>
    </recommendedName>
</protein>
<comment type="catalytic activity">
    <reaction evidence="9">
        <text>tRNA(Gly) + glycine + ATP = glycyl-tRNA(Gly) + AMP + diphosphate</text>
        <dbReference type="Rhea" id="RHEA:16013"/>
        <dbReference type="Rhea" id="RHEA-COMP:9664"/>
        <dbReference type="Rhea" id="RHEA-COMP:9683"/>
        <dbReference type="ChEBI" id="CHEBI:30616"/>
        <dbReference type="ChEBI" id="CHEBI:33019"/>
        <dbReference type="ChEBI" id="CHEBI:57305"/>
        <dbReference type="ChEBI" id="CHEBI:78442"/>
        <dbReference type="ChEBI" id="CHEBI:78522"/>
        <dbReference type="ChEBI" id="CHEBI:456215"/>
        <dbReference type="EC" id="6.1.1.14"/>
    </reaction>
</comment>
<evidence type="ECO:0000313" key="11">
    <source>
        <dbReference type="Proteomes" id="UP001327219"/>
    </source>
</evidence>
<evidence type="ECO:0000256" key="8">
    <source>
        <dbReference type="ARBA" id="ARBA00023146"/>
    </source>
</evidence>
<sequence>MSELLFEIYSEEIPSEMQEYGAKKLYDMISTKLEELFDHKIIGQYFFTPRRIGFYIESIPTILQAKIEEVRGPKIQAPKNAIDGFLKKYNLTETSELVEKNGYYHFLQKMEGKSTLELLHQLLEEVVATFPWPKSMKWANYQIKWIRPIHSILCVYGGKVIPVKYGHITASNITTGRWMLNEAMIQVNSFSEYQTNLQKAEVEIFQEQRINSIKKQVEQKIANLNVSMIEDHDLLHEVANLVESPYVAIGKIDSKFMQLPKEVLVTTLKFHQKYLMMECGNKELAPYFIIVSNIMTDDGLQTVITGNEKVLKARLSDAEFFYTQDTNTKLIDKFQALKKVTFHHEIGSYYDKIQLIKQVAVDLAKQLQVDQSLVEHTTLLIKSDLVTDMVKELPELQGIVGYYYALKDGETKEVAAAIKEHYLPQGPSDPVVTSNLSILMALADKMVTLNSMFKIGIKPTGSKDPFALRRAAIGIIRIICANQLSLKVHDMLRSDVINFILDRVEILEKEIGEGKNAYLIDLCYIKEALITRS</sequence>
<evidence type="ECO:0000256" key="2">
    <source>
        <dbReference type="ARBA" id="ARBA00011209"/>
    </source>
</evidence>
<evidence type="ECO:0000256" key="1">
    <source>
        <dbReference type="ARBA" id="ARBA00008226"/>
    </source>
</evidence>
<dbReference type="NCBIfam" id="TIGR00211">
    <property type="entry name" value="glyS"/>
    <property type="match status" value="1"/>
</dbReference>
<keyword evidence="11" id="KW-1185">Reference proteome</keyword>
<dbReference type="Proteomes" id="UP001327219">
    <property type="component" value="Chromosome"/>
</dbReference>
<reference evidence="10 11" key="1">
    <citation type="submission" date="2022-11" db="EMBL/GenBank/DDBJ databases">
        <title>Host association and intracellularity evolved multiple times independently in the Rickettsiales.</title>
        <authorList>
            <person name="Castelli M."/>
            <person name="Nardi T."/>
            <person name="Gammuto L."/>
            <person name="Bellinzona G."/>
            <person name="Sabaneyeva E."/>
            <person name="Potekhin A."/>
            <person name="Serra V."/>
            <person name="Petroni G."/>
            <person name="Sassera D."/>
        </authorList>
    </citation>
    <scope>NUCLEOTIDE SEQUENCE [LARGE SCALE GENOMIC DNA]</scope>
    <source>
        <strain evidence="10 11">NDG2</strain>
    </source>
</reference>
<comment type="subunit">
    <text evidence="2">Tetramer of two alpha and two beta subunits.</text>
</comment>
<dbReference type="GO" id="GO:0016874">
    <property type="term" value="F:ligase activity"/>
    <property type="evidence" value="ECO:0007669"/>
    <property type="project" value="UniProtKB-KW"/>
</dbReference>
<dbReference type="PROSITE" id="PS50861">
    <property type="entry name" value="AA_TRNA_LIGASE_II_GLYAB"/>
    <property type="match status" value="1"/>
</dbReference>
<dbReference type="SUPFAM" id="SSF109604">
    <property type="entry name" value="HD-domain/PDEase-like"/>
    <property type="match status" value="1"/>
</dbReference>
<proteinExistence type="inferred from homology"/>
<keyword evidence="7" id="KW-0648">Protein biosynthesis</keyword>
<evidence type="ECO:0000256" key="7">
    <source>
        <dbReference type="ARBA" id="ARBA00022917"/>
    </source>
</evidence>
<evidence type="ECO:0000256" key="4">
    <source>
        <dbReference type="ARBA" id="ARBA00022598"/>
    </source>
</evidence>
<accession>A0ABZ0UL25</accession>
<evidence type="ECO:0000256" key="6">
    <source>
        <dbReference type="ARBA" id="ARBA00022840"/>
    </source>
</evidence>
<evidence type="ECO:0000313" key="10">
    <source>
        <dbReference type="EMBL" id="WPX96834.1"/>
    </source>
</evidence>
<name>A0ABZ0UL25_9RICK</name>
<evidence type="ECO:0000256" key="3">
    <source>
        <dbReference type="ARBA" id="ARBA00012829"/>
    </source>
</evidence>
<dbReference type="PRINTS" id="PR01045">
    <property type="entry name" value="TRNASYNTHGB"/>
</dbReference>
<keyword evidence="8" id="KW-0030">Aminoacyl-tRNA synthetase</keyword>
<gene>
    <name evidence="10" type="ORF">Bandiella_00964</name>
</gene>
<dbReference type="EMBL" id="CP110820">
    <property type="protein sequence ID" value="WPX96834.1"/>
    <property type="molecule type" value="Genomic_DNA"/>
</dbReference>
<evidence type="ECO:0000256" key="9">
    <source>
        <dbReference type="ARBA" id="ARBA00047937"/>
    </source>
</evidence>
<comment type="similarity">
    <text evidence="1">Belongs to the class-II aminoacyl-tRNA synthetase family.</text>
</comment>
<dbReference type="InterPro" id="IPR015944">
    <property type="entry name" value="Gly-tRNA-synth_bsu"/>
</dbReference>
<evidence type="ECO:0000256" key="5">
    <source>
        <dbReference type="ARBA" id="ARBA00022741"/>
    </source>
</evidence>
<dbReference type="EC" id="6.1.1.14" evidence="3"/>
<dbReference type="PANTHER" id="PTHR30075">
    <property type="entry name" value="GLYCYL-TRNA SYNTHETASE"/>
    <property type="match status" value="1"/>
</dbReference>